<feature type="coiled-coil region" evidence="4">
    <location>
        <begin position="146"/>
        <end position="173"/>
    </location>
</feature>
<evidence type="ECO:0000256" key="1">
    <source>
        <dbReference type="ARBA" id="ARBA00010923"/>
    </source>
</evidence>
<dbReference type="GO" id="GO:0004519">
    <property type="term" value="F:endonuclease activity"/>
    <property type="evidence" value="ECO:0007669"/>
    <property type="project" value="UniProtKB-KW"/>
</dbReference>
<evidence type="ECO:0000256" key="4">
    <source>
        <dbReference type="SAM" id="Coils"/>
    </source>
</evidence>
<evidence type="ECO:0000259" key="5">
    <source>
        <dbReference type="Pfam" id="PF01420"/>
    </source>
</evidence>
<dbReference type="InterPro" id="IPR051212">
    <property type="entry name" value="Type-I_RE_S_subunit"/>
</dbReference>
<protein>
    <submittedName>
        <fullName evidence="6">Restriction endonuclease subunit S</fullName>
        <ecNumber evidence="6">3.1.21.-</ecNumber>
    </submittedName>
</protein>
<sequence length="443" mass="49987">MKRIGDILTRYKVAETVKDDVTYKQVTIGTNYKGVRLRGTKLGIEIGTKNQWLVKAGQFILSRIDARNSAFGIIPDDLEGALVTNDFMAYEVNEDEVNRDFFNVFLQSPQFLEACIKASRGNTNRKRVQEEFFLNYEVNLPDIEHQRLLIQKIERAKAAMATAESEIAHQQSLLGKLKQAILQEAIQGKLTEDWRKTTPDVEPASDLLQRIQAEKASLIAVKKICKEKPLPEITPEEIPFEIPEGWKWCRLGQIIEEKPRNGISLKPVDYVTDAKTLKLSATSSGTFNGTECKYLDLEVEEDSYLWLRDGDILIQRANSLELVGTAAVYRGNEHEFIYPDLMMKCRAVFAVGTDYLHHVLTSRTTRDYFTRKATGSAGNMPKINQGTVIQTLIPLPPLAEQVAIVERVEALMTTCQALEAEIEHSRTHAADLLQAVLKEAFSN</sequence>
<dbReference type="EC" id="3.1.21.-" evidence="6"/>
<feature type="domain" description="Type I restriction modification DNA specificity" evidence="5">
    <location>
        <begin position="375"/>
        <end position="422"/>
    </location>
</feature>
<dbReference type="PANTHER" id="PTHR43140">
    <property type="entry name" value="TYPE-1 RESTRICTION ENZYME ECOKI SPECIFICITY PROTEIN"/>
    <property type="match status" value="1"/>
</dbReference>
<keyword evidence="6" id="KW-0540">Nuclease</keyword>
<keyword evidence="3" id="KW-0238">DNA-binding</keyword>
<proteinExistence type="inferred from homology"/>
<dbReference type="RefSeq" id="WP_308949797.1">
    <property type="nucleotide sequence ID" value="NZ_JARXHW010000016.1"/>
</dbReference>
<accession>A0ABU1AU45</accession>
<dbReference type="InterPro" id="IPR044946">
    <property type="entry name" value="Restrct_endonuc_typeI_TRD_sf"/>
</dbReference>
<evidence type="ECO:0000256" key="3">
    <source>
        <dbReference type="ARBA" id="ARBA00023125"/>
    </source>
</evidence>
<dbReference type="InterPro" id="IPR000055">
    <property type="entry name" value="Restrct_endonuc_typeI_TRD"/>
</dbReference>
<evidence type="ECO:0000256" key="2">
    <source>
        <dbReference type="ARBA" id="ARBA00022747"/>
    </source>
</evidence>
<dbReference type="CDD" id="cd17261">
    <property type="entry name" value="RMtype1_S_EcoKI-TRD2-CR2_like"/>
    <property type="match status" value="1"/>
</dbReference>
<reference evidence="6 7" key="1">
    <citation type="submission" date="2023-04" db="EMBL/GenBank/DDBJ databases">
        <title>A novel bacteria isolated from coastal sediment.</title>
        <authorList>
            <person name="Liu X.-J."/>
            <person name="Du Z.-J."/>
        </authorList>
    </citation>
    <scope>NUCLEOTIDE SEQUENCE [LARGE SCALE GENOMIC DNA]</scope>
    <source>
        <strain evidence="6 7">SDUM461003</strain>
    </source>
</reference>
<keyword evidence="6" id="KW-0255">Endonuclease</keyword>
<keyword evidence="7" id="KW-1185">Reference proteome</keyword>
<dbReference type="Pfam" id="PF01420">
    <property type="entry name" value="Methylase_S"/>
    <property type="match status" value="2"/>
</dbReference>
<keyword evidence="2" id="KW-0680">Restriction system</keyword>
<name>A0ABU1AU45_9BACT</name>
<dbReference type="Proteomes" id="UP001225316">
    <property type="component" value="Unassembled WGS sequence"/>
</dbReference>
<feature type="domain" description="Type I restriction modification DNA specificity" evidence="5">
    <location>
        <begin position="2"/>
        <end position="151"/>
    </location>
</feature>
<keyword evidence="4" id="KW-0175">Coiled coil</keyword>
<keyword evidence="6" id="KW-0378">Hydrolase</keyword>
<evidence type="ECO:0000313" key="7">
    <source>
        <dbReference type="Proteomes" id="UP001225316"/>
    </source>
</evidence>
<dbReference type="PANTHER" id="PTHR43140:SF1">
    <property type="entry name" value="TYPE I RESTRICTION ENZYME ECOKI SPECIFICITY SUBUNIT"/>
    <property type="match status" value="1"/>
</dbReference>
<gene>
    <name evidence="6" type="ORF">QEH52_08795</name>
</gene>
<dbReference type="GO" id="GO:0016787">
    <property type="term" value="F:hydrolase activity"/>
    <property type="evidence" value="ECO:0007669"/>
    <property type="project" value="UniProtKB-KW"/>
</dbReference>
<dbReference type="Gene3D" id="3.90.220.20">
    <property type="entry name" value="DNA methylase specificity domains"/>
    <property type="match status" value="2"/>
</dbReference>
<dbReference type="EMBL" id="JARXHW010000016">
    <property type="protein sequence ID" value="MDQ8207603.1"/>
    <property type="molecule type" value="Genomic_DNA"/>
</dbReference>
<dbReference type="SUPFAM" id="SSF116734">
    <property type="entry name" value="DNA methylase specificity domain"/>
    <property type="match status" value="2"/>
</dbReference>
<organism evidence="6 7">
    <name type="scientific">Thalassobacterium maritimum</name>
    <dbReference type="NCBI Taxonomy" id="3041265"/>
    <lineage>
        <taxon>Bacteria</taxon>
        <taxon>Pseudomonadati</taxon>
        <taxon>Verrucomicrobiota</taxon>
        <taxon>Opitutia</taxon>
        <taxon>Puniceicoccales</taxon>
        <taxon>Coraliomargaritaceae</taxon>
        <taxon>Thalassobacterium</taxon>
    </lineage>
</organism>
<evidence type="ECO:0000313" key="6">
    <source>
        <dbReference type="EMBL" id="MDQ8207603.1"/>
    </source>
</evidence>
<comment type="caution">
    <text evidence="6">The sequence shown here is derived from an EMBL/GenBank/DDBJ whole genome shotgun (WGS) entry which is preliminary data.</text>
</comment>
<comment type="similarity">
    <text evidence="1">Belongs to the type-I restriction system S methylase family.</text>
</comment>